<comment type="subcellular location">
    <subcellularLocation>
        <location evidence="1">Cell membrane</location>
        <topology evidence="1">Multi-pass membrane protein</topology>
    </subcellularLocation>
</comment>
<evidence type="ECO:0000313" key="12">
    <source>
        <dbReference type="Proteomes" id="UP000823633"/>
    </source>
</evidence>
<keyword evidence="7 10" id="KW-0472">Membrane</keyword>
<feature type="transmembrane region" description="Helical" evidence="10">
    <location>
        <begin position="410"/>
        <end position="430"/>
    </location>
</feature>
<dbReference type="Pfam" id="PF03023">
    <property type="entry name" value="MurJ"/>
    <property type="match status" value="1"/>
</dbReference>
<feature type="transmembrane region" description="Helical" evidence="10">
    <location>
        <begin position="158"/>
        <end position="179"/>
    </location>
</feature>
<evidence type="ECO:0000256" key="1">
    <source>
        <dbReference type="ARBA" id="ARBA00004651"/>
    </source>
</evidence>
<name>A0A9D9E978_9SPIR</name>
<feature type="transmembrane region" description="Helical" evidence="10">
    <location>
        <begin position="377"/>
        <end position="398"/>
    </location>
</feature>
<comment type="function">
    <text evidence="8">Involved in peptidoglycan biosynthesis. Transports lipid-linked peptidoglycan precursors from the inner to the outer leaflet of the cytoplasmic membrane.</text>
</comment>
<keyword evidence="5" id="KW-0573">Peptidoglycan synthesis</keyword>
<dbReference type="InterPro" id="IPR004268">
    <property type="entry name" value="MurJ"/>
</dbReference>
<dbReference type="PANTHER" id="PTHR47019">
    <property type="entry name" value="LIPID II FLIPPASE MURJ"/>
    <property type="match status" value="1"/>
</dbReference>
<feature type="transmembrane region" description="Helical" evidence="10">
    <location>
        <begin position="91"/>
        <end position="110"/>
    </location>
</feature>
<dbReference type="GO" id="GO:0015648">
    <property type="term" value="F:lipid-linked peptidoglycan transporter activity"/>
    <property type="evidence" value="ECO:0007669"/>
    <property type="project" value="TreeGrafter"/>
</dbReference>
<organism evidence="11 12">
    <name type="scientific">Candidatus Aphodenecus pullistercoris</name>
    <dbReference type="NCBI Taxonomy" id="2840669"/>
    <lineage>
        <taxon>Bacteria</taxon>
        <taxon>Pseudomonadati</taxon>
        <taxon>Spirochaetota</taxon>
        <taxon>Spirochaetia</taxon>
        <taxon>Spirochaetales</taxon>
        <taxon>Candidatus Aphodenecus</taxon>
    </lineage>
</organism>
<comment type="caution">
    <text evidence="11">The sequence shown here is derived from an EMBL/GenBank/DDBJ whole genome shotgun (WGS) entry which is preliminary data.</text>
</comment>
<evidence type="ECO:0000256" key="7">
    <source>
        <dbReference type="ARBA" id="ARBA00023136"/>
    </source>
</evidence>
<dbReference type="AlphaFoldDB" id="A0A9D9E978"/>
<evidence type="ECO:0000256" key="3">
    <source>
        <dbReference type="ARBA" id="ARBA00022692"/>
    </source>
</evidence>
<gene>
    <name evidence="11" type="primary">murJ</name>
    <name evidence="11" type="ORF">IAC42_00225</name>
</gene>
<dbReference type="GO" id="GO:0008360">
    <property type="term" value="P:regulation of cell shape"/>
    <property type="evidence" value="ECO:0007669"/>
    <property type="project" value="UniProtKB-KW"/>
</dbReference>
<keyword evidence="4" id="KW-0133">Cell shape</keyword>
<dbReference type="NCBIfam" id="TIGR01695">
    <property type="entry name" value="murJ_mviN"/>
    <property type="match status" value="1"/>
</dbReference>
<feature type="transmembrane region" description="Helical" evidence="10">
    <location>
        <begin position="185"/>
        <end position="205"/>
    </location>
</feature>
<dbReference type="GO" id="GO:0034204">
    <property type="term" value="P:lipid translocation"/>
    <property type="evidence" value="ECO:0007669"/>
    <property type="project" value="TreeGrafter"/>
</dbReference>
<dbReference type="PRINTS" id="PR01806">
    <property type="entry name" value="VIRFACTRMVIN"/>
</dbReference>
<keyword evidence="3 10" id="KW-0812">Transmembrane</keyword>
<feature type="transmembrane region" description="Helical" evidence="10">
    <location>
        <begin position="442"/>
        <end position="459"/>
    </location>
</feature>
<evidence type="ECO:0000256" key="2">
    <source>
        <dbReference type="ARBA" id="ARBA00022475"/>
    </source>
</evidence>
<evidence type="ECO:0000256" key="5">
    <source>
        <dbReference type="ARBA" id="ARBA00022984"/>
    </source>
</evidence>
<accession>A0A9D9E978</accession>
<dbReference type="EMBL" id="JADIMU010000001">
    <property type="protein sequence ID" value="MBO8442175.1"/>
    <property type="molecule type" value="Genomic_DNA"/>
</dbReference>
<keyword evidence="6 10" id="KW-1133">Transmembrane helix</keyword>
<dbReference type="GO" id="GO:0009252">
    <property type="term" value="P:peptidoglycan biosynthetic process"/>
    <property type="evidence" value="ECO:0007669"/>
    <property type="project" value="UniProtKB-KW"/>
</dbReference>
<feature type="transmembrane region" description="Helical" evidence="10">
    <location>
        <begin position="471"/>
        <end position="494"/>
    </location>
</feature>
<feature type="transmembrane region" description="Helical" evidence="10">
    <location>
        <begin position="130"/>
        <end position="151"/>
    </location>
</feature>
<feature type="transmembrane region" description="Helical" evidence="10">
    <location>
        <begin position="269"/>
        <end position="291"/>
    </location>
</feature>
<evidence type="ECO:0000256" key="9">
    <source>
        <dbReference type="ARBA" id="ARBA00061532"/>
    </source>
</evidence>
<evidence type="ECO:0000256" key="6">
    <source>
        <dbReference type="ARBA" id="ARBA00022989"/>
    </source>
</evidence>
<evidence type="ECO:0000256" key="10">
    <source>
        <dbReference type="SAM" id="Phobius"/>
    </source>
</evidence>
<dbReference type="Proteomes" id="UP000823633">
    <property type="component" value="Unassembled WGS sequence"/>
</dbReference>
<keyword evidence="2" id="KW-1003">Cell membrane</keyword>
<dbReference type="PANTHER" id="PTHR47019:SF1">
    <property type="entry name" value="LIPID II FLIPPASE MURJ"/>
    <property type="match status" value="1"/>
</dbReference>
<dbReference type="GO" id="GO:0005886">
    <property type="term" value="C:plasma membrane"/>
    <property type="evidence" value="ECO:0007669"/>
    <property type="project" value="UniProtKB-SubCell"/>
</dbReference>
<evidence type="ECO:0000313" key="11">
    <source>
        <dbReference type="EMBL" id="MBO8442175.1"/>
    </source>
</evidence>
<comment type="similarity">
    <text evidence="9">Belongs to the MurJ/MviN family.</text>
</comment>
<reference evidence="11" key="1">
    <citation type="submission" date="2020-10" db="EMBL/GenBank/DDBJ databases">
        <authorList>
            <person name="Gilroy R."/>
        </authorList>
    </citation>
    <scope>NUCLEOTIDE SEQUENCE</scope>
    <source>
        <strain evidence="11">11167</strain>
    </source>
</reference>
<protein>
    <submittedName>
        <fullName evidence="11">Murein biosynthesis integral membrane protein MurJ</fullName>
    </submittedName>
</protein>
<proteinExistence type="inferred from homology"/>
<sequence>MAEERMGDRSEASTLLLMAATFVSRLLGILKSRLIALVFGSGTLSDAMNFSYNLSNNFRKLFAEGSLSASYIPLFASCEDDGRTARLYRQVASFLILIFALIITAVAIFARPIMAALSDFEGEGLEVAAFLLPPFTLFLFFISLATLSASILQTKRRFLASGIAPIFFTLTMLLSLWLLSDDVGYWSMAIGAVAGSLAQLAIVLIDFRKLGIRFRLDFHFAANEDFRTLMRSWLPASASSLVAIASQSVTMYLASRLEAGSVTALSNAIVFYSAPYGIVFASVNAVYFPLISRRKDERGRAAALSDALVNLTTFLLPAALVLASLSRECVASLLQGGAFTLDDTVLTASVLTAYLAAMLPMAFYAMLQRWMYSTLDYWRNLAVGVAVSLADIAFTLFYMSQGLGVVSMPLASLSSSLIGTLCLFPFVHGFDWRRFIHKGGRVIIANIPLAATVVLYGKWNPQFYTAGSTLRTLVLTIIAGLGMLAVALASYIAFKVDFLSALRNRRP</sequence>
<feature type="transmembrane region" description="Helical" evidence="10">
    <location>
        <begin position="345"/>
        <end position="365"/>
    </location>
</feature>
<dbReference type="InterPro" id="IPR051050">
    <property type="entry name" value="Lipid_II_flippase_MurJ/MviN"/>
</dbReference>
<evidence type="ECO:0000256" key="8">
    <source>
        <dbReference type="ARBA" id="ARBA00060041"/>
    </source>
</evidence>
<evidence type="ECO:0000256" key="4">
    <source>
        <dbReference type="ARBA" id="ARBA00022960"/>
    </source>
</evidence>
<feature type="transmembrane region" description="Helical" evidence="10">
    <location>
        <begin position="303"/>
        <end position="325"/>
    </location>
</feature>
<feature type="transmembrane region" description="Helical" evidence="10">
    <location>
        <begin position="233"/>
        <end position="254"/>
    </location>
</feature>
<reference evidence="11" key="2">
    <citation type="journal article" date="2021" name="PeerJ">
        <title>Extensive microbial diversity within the chicken gut microbiome revealed by metagenomics and culture.</title>
        <authorList>
            <person name="Gilroy R."/>
            <person name="Ravi A."/>
            <person name="Getino M."/>
            <person name="Pursley I."/>
            <person name="Horton D.L."/>
            <person name="Alikhan N.F."/>
            <person name="Baker D."/>
            <person name="Gharbi K."/>
            <person name="Hall N."/>
            <person name="Watson M."/>
            <person name="Adriaenssens E.M."/>
            <person name="Foster-Nyarko E."/>
            <person name="Jarju S."/>
            <person name="Secka A."/>
            <person name="Antonio M."/>
            <person name="Oren A."/>
            <person name="Chaudhuri R.R."/>
            <person name="La Ragione R."/>
            <person name="Hildebrand F."/>
            <person name="Pallen M.J."/>
        </authorList>
    </citation>
    <scope>NUCLEOTIDE SEQUENCE</scope>
    <source>
        <strain evidence="11">11167</strain>
    </source>
</reference>